<evidence type="ECO:0000313" key="6">
    <source>
        <dbReference type="Proteomes" id="UP000273143"/>
    </source>
</evidence>
<dbReference type="GO" id="GO:0004518">
    <property type="term" value="F:nuclease activity"/>
    <property type="evidence" value="ECO:0007669"/>
    <property type="project" value="UniProtKB-KW"/>
</dbReference>
<sequence>MHKILLILLFPLTCLAQPKTFSESKKLADQIYFDNKTELYCGCSYQGKQINLKSCGYIPRKNQQRASRVEWEHVVPAAVFGKQLQCWQKGKRKGCVKNDPKYNLIEADLHNLIPVIGEVNADRNDFQYAWLPEKPTKYGQCQTVIDFKKRKMMPRKEVRGIVARISLYMYDRYNLKLSKQDRQLFEAWSKTYPVTQWEKTRNQRTACIMGWGNDYVSRVSLSMCKSNQTP</sequence>
<evidence type="ECO:0000256" key="2">
    <source>
        <dbReference type="ARBA" id="ARBA00022722"/>
    </source>
</evidence>
<comment type="similarity">
    <text evidence="1">Belongs to the EndA/NucM nuclease family.</text>
</comment>
<feature type="signal peptide" evidence="4">
    <location>
        <begin position="1"/>
        <end position="16"/>
    </location>
</feature>
<dbReference type="EMBL" id="CP029822">
    <property type="protein sequence ID" value="AZS52186.1"/>
    <property type="molecule type" value="Genomic_DNA"/>
</dbReference>
<keyword evidence="4" id="KW-0732">Signal</keyword>
<evidence type="ECO:0000313" key="5">
    <source>
        <dbReference type="EMBL" id="AZS52186.1"/>
    </source>
</evidence>
<keyword evidence="2" id="KW-0540">Nuclease</keyword>
<dbReference type="AlphaFoldDB" id="A0A451EQQ9"/>
<dbReference type="PANTHER" id="PTHR33607:SF2">
    <property type="entry name" value="ENDONUCLEASE-1"/>
    <property type="match status" value="1"/>
</dbReference>
<dbReference type="InterPro" id="IPR044925">
    <property type="entry name" value="His-Me_finger_sf"/>
</dbReference>
<dbReference type="GO" id="GO:0016787">
    <property type="term" value="F:hydrolase activity"/>
    <property type="evidence" value="ECO:0007669"/>
    <property type="project" value="UniProtKB-KW"/>
</dbReference>
<dbReference type="KEGG" id="emo:DM558_06065"/>
<gene>
    <name evidence="5" type="ORF">DM558_06065</name>
</gene>
<keyword evidence="6" id="KW-1185">Reference proteome</keyword>
<dbReference type="Proteomes" id="UP000273143">
    <property type="component" value="Chromosome"/>
</dbReference>
<protein>
    <submittedName>
        <fullName evidence="5">Deoxyribonuclease</fullName>
    </submittedName>
</protein>
<evidence type="ECO:0000256" key="3">
    <source>
        <dbReference type="ARBA" id="ARBA00022801"/>
    </source>
</evidence>
<name>A0A451EQQ9_9GAMM</name>
<dbReference type="RefSeq" id="WP_127162669.1">
    <property type="nucleotide sequence ID" value="NZ_CP029822.1"/>
</dbReference>
<keyword evidence="3" id="KW-0378">Hydrolase</keyword>
<proteinExistence type="inferred from homology"/>
<reference evidence="6" key="1">
    <citation type="submission" date="2018-06" db="EMBL/GenBank/DDBJ databases">
        <title>Complete genome of Pseudomonas insecticola strain QZS01.</title>
        <authorList>
            <person name="Wang J."/>
            <person name="Su Q."/>
        </authorList>
    </citation>
    <scope>NUCLEOTIDE SEQUENCE [LARGE SCALE GENOMIC DNA]</scope>
    <source>
        <strain evidence="6">QZS01</strain>
    </source>
</reference>
<dbReference type="SUPFAM" id="SSF54060">
    <property type="entry name" value="His-Me finger endonucleases"/>
    <property type="match status" value="1"/>
</dbReference>
<dbReference type="Pfam" id="PF04231">
    <property type="entry name" value="Endonuclease_1"/>
    <property type="match status" value="1"/>
</dbReference>
<evidence type="ECO:0000256" key="1">
    <source>
        <dbReference type="ARBA" id="ARBA00006429"/>
    </source>
</evidence>
<feature type="chain" id="PRO_5019417559" evidence="4">
    <location>
        <begin position="17"/>
        <end position="230"/>
    </location>
</feature>
<dbReference type="InterPro" id="IPR007346">
    <property type="entry name" value="Endonuclease-I"/>
</dbReference>
<dbReference type="PANTHER" id="PTHR33607">
    <property type="entry name" value="ENDONUCLEASE-1"/>
    <property type="match status" value="1"/>
</dbReference>
<accession>A0A451EQQ9</accession>
<organism evidence="5 6">
    <name type="scientific">Entomomonas moraniae</name>
    <dbReference type="NCBI Taxonomy" id="2213226"/>
    <lineage>
        <taxon>Bacteria</taxon>
        <taxon>Pseudomonadati</taxon>
        <taxon>Pseudomonadota</taxon>
        <taxon>Gammaproteobacteria</taxon>
        <taxon>Pseudomonadales</taxon>
        <taxon>Pseudomonadaceae</taxon>
        <taxon>Entomomonas</taxon>
    </lineage>
</organism>
<evidence type="ECO:0000256" key="4">
    <source>
        <dbReference type="SAM" id="SignalP"/>
    </source>
</evidence>